<sequence length="354" mass="37622">MPQPPPSSRSAIGSLLVIAGVVGVSAAAFAYTAGWLSPHRLTPTRMVDGFGPTTPEKLGHRRNHAKGICFTGVFDANGAGSALSKARVFAAGSYPVIGRFNLGTPNPQATDASVRVRGLSIDIHTPDGGEWRSGMISVPFFPVSNPQAFYALLEASGSKDPNAMGQFAAAHPEIKPFGAWAKTAPWTGSYAEERYNGVNAFLFTDDAGNTRAVRWTMEPAAQPVPVSPDELAKQGPDVLEKEITERIAKEPARWTLRLQVANDGDPTADPSKAWPADRRTVDAGTLVVQKIEPESDGPCRDINYDPTVLPAGVSTSDDPFPAARSAAYAKSYDLRSAEAAHYPRNDGKPEGATP</sequence>
<accession>A0ABT1VSL4</accession>
<dbReference type="InterPro" id="IPR011614">
    <property type="entry name" value="Catalase_core"/>
</dbReference>
<dbReference type="SMART" id="SM01060">
    <property type="entry name" value="Catalase"/>
    <property type="match status" value="1"/>
</dbReference>
<feature type="domain" description="Catalase core" evidence="8">
    <location>
        <begin position="17"/>
        <end position="351"/>
    </location>
</feature>
<keyword evidence="3 7" id="KW-0349">Heme</keyword>
<evidence type="ECO:0000313" key="10">
    <source>
        <dbReference type="Proteomes" id="UP001524547"/>
    </source>
</evidence>
<dbReference type="Proteomes" id="UP001524547">
    <property type="component" value="Unassembled WGS sequence"/>
</dbReference>
<keyword evidence="4 7" id="KW-0479">Metal-binding</keyword>
<reference evidence="9 10" key="1">
    <citation type="submission" date="2022-06" db="EMBL/GenBank/DDBJ databases">
        <title>Rhizosaccharibacter gen. nov. sp. nov. KSS12, endophytic bacteria isolated from sugarcane.</title>
        <authorList>
            <person name="Pitiwittayakul N."/>
        </authorList>
    </citation>
    <scope>NUCLEOTIDE SEQUENCE [LARGE SCALE GENOMIC DNA]</scope>
    <source>
        <strain evidence="9 10">KSS12</strain>
    </source>
</reference>
<evidence type="ECO:0000256" key="5">
    <source>
        <dbReference type="ARBA" id="ARBA00023002"/>
    </source>
</evidence>
<dbReference type="Gene3D" id="1.20.1280.120">
    <property type="match status" value="1"/>
</dbReference>
<protein>
    <recommendedName>
        <fullName evidence="7">Catalase-related peroxidase</fullName>
        <ecNumber evidence="7">1.11.1.-</ecNumber>
    </recommendedName>
</protein>
<dbReference type="EMBL" id="JAMZEJ010000001">
    <property type="protein sequence ID" value="MCQ8239313.1"/>
    <property type="molecule type" value="Genomic_DNA"/>
</dbReference>
<comment type="similarity">
    <text evidence="1 7">Belongs to the catalase family.</text>
</comment>
<evidence type="ECO:0000256" key="3">
    <source>
        <dbReference type="ARBA" id="ARBA00022617"/>
    </source>
</evidence>
<dbReference type="PANTHER" id="PTHR11465:SF9">
    <property type="entry name" value="CATALASE"/>
    <property type="match status" value="1"/>
</dbReference>
<evidence type="ECO:0000259" key="8">
    <source>
        <dbReference type="SMART" id="SM01060"/>
    </source>
</evidence>
<evidence type="ECO:0000256" key="6">
    <source>
        <dbReference type="ARBA" id="ARBA00023004"/>
    </source>
</evidence>
<comment type="cofactor">
    <cofactor evidence="7">
        <name>heme</name>
        <dbReference type="ChEBI" id="CHEBI:30413"/>
    </cofactor>
</comment>
<dbReference type="GO" id="GO:0004601">
    <property type="term" value="F:peroxidase activity"/>
    <property type="evidence" value="ECO:0007669"/>
    <property type="project" value="UniProtKB-KW"/>
</dbReference>
<dbReference type="Pfam" id="PF00199">
    <property type="entry name" value="Catalase"/>
    <property type="match status" value="1"/>
</dbReference>
<dbReference type="InterPro" id="IPR020835">
    <property type="entry name" value="Catalase_sf"/>
</dbReference>
<comment type="function">
    <text evidence="7">Has an organic peroxide-dependent peroxidase activity.</text>
</comment>
<name>A0ABT1VSL4_9PROT</name>
<keyword evidence="10" id="KW-1185">Reference proteome</keyword>
<dbReference type="InterPro" id="IPR018028">
    <property type="entry name" value="Catalase"/>
</dbReference>
<dbReference type="PROSITE" id="PS51402">
    <property type="entry name" value="CATALASE_3"/>
    <property type="match status" value="1"/>
</dbReference>
<evidence type="ECO:0000256" key="7">
    <source>
        <dbReference type="PIRNR" id="PIRNR000296"/>
    </source>
</evidence>
<dbReference type="SUPFAM" id="SSF56634">
    <property type="entry name" value="Heme-dependent catalase-like"/>
    <property type="match status" value="1"/>
</dbReference>
<dbReference type="PIRSF" id="PIRSF000296">
    <property type="entry name" value="SrpA"/>
    <property type="match status" value="1"/>
</dbReference>
<dbReference type="RefSeq" id="WP_422918060.1">
    <property type="nucleotide sequence ID" value="NZ_JAMZEJ010000001.1"/>
</dbReference>
<dbReference type="InterPro" id="IPR024168">
    <property type="entry name" value="Catalase_SrpA-type_pred"/>
</dbReference>
<organism evidence="9 10">
    <name type="scientific">Rhizosaccharibacter radicis</name>
    <dbReference type="NCBI Taxonomy" id="2782605"/>
    <lineage>
        <taxon>Bacteria</taxon>
        <taxon>Pseudomonadati</taxon>
        <taxon>Pseudomonadota</taxon>
        <taxon>Alphaproteobacteria</taxon>
        <taxon>Acetobacterales</taxon>
        <taxon>Acetobacteraceae</taxon>
        <taxon>Rhizosaccharibacter</taxon>
    </lineage>
</organism>
<keyword evidence="6 7" id="KW-0408">Iron</keyword>
<keyword evidence="2 7" id="KW-0575">Peroxidase</keyword>
<gene>
    <name evidence="9" type="ORF">NFI88_00475</name>
</gene>
<evidence type="ECO:0000313" key="9">
    <source>
        <dbReference type="EMBL" id="MCQ8239313.1"/>
    </source>
</evidence>
<dbReference type="Gene3D" id="2.40.180.10">
    <property type="entry name" value="Catalase core domain"/>
    <property type="match status" value="1"/>
</dbReference>
<dbReference type="CDD" id="cd08153">
    <property type="entry name" value="srpA_like"/>
    <property type="match status" value="1"/>
</dbReference>
<evidence type="ECO:0000256" key="1">
    <source>
        <dbReference type="ARBA" id="ARBA00005329"/>
    </source>
</evidence>
<evidence type="ECO:0000256" key="4">
    <source>
        <dbReference type="ARBA" id="ARBA00022723"/>
    </source>
</evidence>
<dbReference type="EC" id="1.11.1.-" evidence="7"/>
<keyword evidence="5 7" id="KW-0560">Oxidoreductase</keyword>
<dbReference type="PANTHER" id="PTHR11465">
    <property type="entry name" value="CATALASE"/>
    <property type="match status" value="1"/>
</dbReference>
<comment type="caution">
    <text evidence="9">The sequence shown here is derived from an EMBL/GenBank/DDBJ whole genome shotgun (WGS) entry which is preliminary data.</text>
</comment>
<proteinExistence type="inferred from homology"/>
<evidence type="ECO:0000256" key="2">
    <source>
        <dbReference type="ARBA" id="ARBA00022559"/>
    </source>
</evidence>